<gene>
    <name evidence="1" type="ORF">ACJEBM_07560</name>
</gene>
<organism evidence="1 2">
    <name type="scientific">Pseudomonas neuropathica</name>
    <dbReference type="NCBI Taxonomy" id="2730425"/>
    <lineage>
        <taxon>Bacteria</taxon>
        <taxon>Pseudomonadati</taxon>
        <taxon>Pseudomonadota</taxon>
        <taxon>Gammaproteobacteria</taxon>
        <taxon>Pseudomonadales</taxon>
        <taxon>Pseudomonadaceae</taxon>
        <taxon>Pseudomonas</taxon>
    </lineage>
</organism>
<evidence type="ECO:0000313" key="1">
    <source>
        <dbReference type="EMBL" id="MFK9080529.1"/>
    </source>
</evidence>
<protein>
    <submittedName>
        <fullName evidence="1">DUF3313 domain-containing protein</fullName>
    </submittedName>
</protein>
<proteinExistence type="predicted"/>
<evidence type="ECO:0000313" key="2">
    <source>
        <dbReference type="Proteomes" id="UP001622950"/>
    </source>
</evidence>
<comment type="caution">
    <text evidence="1">The sequence shown here is derived from an EMBL/GenBank/DDBJ whole genome shotgun (WGS) entry which is preliminary data.</text>
</comment>
<name>A0ACC7MRG9_9PSED</name>
<keyword evidence="2" id="KW-1185">Reference proteome</keyword>
<dbReference type="EMBL" id="JBJHQE010000009">
    <property type="protein sequence ID" value="MFK9080529.1"/>
    <property type="molecule type" value="Genomic_DNA"/>
</dbReference>
<dbReference type="Proteomes" id="UP001622950">
    <property type="component" value="Unassembled WGS sequence"/>
</dbReference>
<accession>A0ACC7MRG9</accession>
<reference evidence="1" key="1">
    <citation type="submission" date="2024-11" db="EMBL/GenBank/DDBJ databases">
        <authorList>
            <person name="Lucas J.A."/>
        </authorList>
    </citation>
    <scope>NUCLEOTIDE SEQUENCE</scope>
    <source>
        <strain evidence="1">Z 8.8</strain>
    </source>
</reference>
<sequence length="224" mass="24186">MDKSRYWLSGLVMSAMMLNGCASKVTEVDQYSGYLDRYDVLQPSVSATGASTLRWVSPGFSPAAFDTVNFDGLELFPAPTATDRINMQAFTQLQQTTNQAVVSALSKRYRVSNTLQPLPPNARPLVMRAAITGVNASNEGMKWYEIIPVAAVVGGVGAVTGHRDQDTELYVEAVLLDPATNEPVARVVRKVFGNKLENASTPIKAEDFTQAINGLGADLSAFVH</sequence>